<sequence length="187" mass="20520">MIHEWRTYQLKPGATGEYLALLADLGLPLVTRHLPLLGYWQAETGPLNVIHHLWTYADWAEREACRAALSNEEAWVNGFIPQAFPMVLQQHNYLATLGRGSPVFDTAVADRHRQHGPRPAGTPLFAPDCAGLVTGHAPPDAVALLEPFSGLTEGPLALLPRHADPLRFVGGYEGQHTVLRPLSFSPL</sequence>
<proteinExistence type="inferred from homology"/>
<comment type="similarity">
    <text evidence="1">Belongs to the NipSnap family.</text>
</comment>
<dbReference type="Pfam" id="PF07978">
    <property type="entry name" value="NIPSNAP"/>
    <property type="match status" value="1"/>
</dbReference>
<reference evidence="3 4" key="1">
    <citation type="submission" date="2020-08" db="EMBL/GenBank/DDBJ databases">
        <title>The Agave Microbiome: Exploring the role of microbial communities in plant adaptations to desert environments.</title>
        <authorList>
            <person name="Partida-Martinez L.P."/>
        </authorList>
    </citation>
    <scope>NUCLEOTIDE SEQUENCE [LARGE SCALE GENOMIC DNA]</scope>
    <source>
        <strain evidence="3 4">AS3.12</strain>
    </source>
</reference>
<dbReference type="InterPro" id="IPR051557">
    <property type="entry name" value="NipSnap_domain"/>
</dbReference>
<dbReference type="SUPFAM" id="SSF54909">
    <property type="entry name" value="Dimeric alpha+beta barrel"/>
    <property type="match status" value="1"/>
</dbReference>
<evidence type="ECO:0000256" key="1">
    <source>
        <dbReference type="ARBA" id="ARBA00005291"/>
    </source>
</evidence>
<feature type="domain" description="NIPSNAP" evidence="2">
    <location>
        <begin position="4"/>
        <end position="96"/>
    </location>
</feature>
<dbReference type="RefSeq" id="WP_184655475.1">
    <property type="nucleotide sequence ID" value="NZ_JACHBU010000007.1"/>
</dbReference>
<keyword evidence="4" id="KW-1185">Reference proteome</keyword>
<evidence type="ECO:0000259" key="2">
    <source>
        <dbReference type="Pfam" id="PF07978"/>
    </source>
</evidence>
<protein>
    <recommendedName>
        <fullName evidence="2">NIPSNAP domain-containing protein</fullName>
    </recommendedName>
</protein>
<dbReference type="InterPro" id="IPR012577">
    <property type="entry name" value="NIPSNAP"/>
</dbReference>
<evidence type="ECO:0000313" key="3">
    <source>
        <dbReference type="EMBL" id="MBB6510221.1"/>
    </source>
</evidence>
<comment type="caution">
    <text evidence="3">The sequence shown here is derived from an EMBL/GenBank/DDBJ whole genome shotgun (WGS) entry which is preliminary data.</text>
</comment>
<dbReference type="Proteomes" id="UP000585437">
    <property type="component" value="Unassembled WGS sequence"/>
</dbReference>
<dbReference type="EMBL" id="JACHBU010000007">
    <property type="protein sequence ID" value="MBB6510221.1"/>
    <property type="molecule type" value="Genomic_DNA"/>
</dbReference>
<dbReference type="PANTHER" id="PTHR21017">
    <property type="entry name" value="NIPSNAP-RELATED"/>
    <property type="match status" value="1"/>
</dbReference>
<evidence type="ECO:0000313" key="4">
    <source>
        <dbReference type="Proteomes" id="UP000585437"/>
    </source>
</evidence>
<gene>
    <name evidence="3" type="ORF">F4695_003607</name>
</gene>
<accession>A0A7X0JP35</accession>
<dbReference type="Gene3D" id="3.30.70.100">
    <property type="match status" value="1"/>
</dbReference>
<organism evidence="3 4">
    <name type="scientific">Rhizobium soli</name>
    <dbReference type="NCBI Taxonomy" id="424798"/>
    <lineage>
        <taxon>Bacteria</taxon>
        <taxon>Pseudomonadati</taxon>
        <taxon>Pseudomonadota</taxon>
        <taxon>Alphaproteobacteria</taxon>
        <taxon>Hyphomicrobiales</taxon>
        <taxon>Rhizobiaceae</taxon>
        <taxon>Rhizobium/Agrobacterium group</taxon>
        <taxon>Rhizobium</taxon>
    </lineage>
</organism>
<name>A0A7X0JP35_9HYPH</name>
<dbReference type="AlphaFoldDB" id="A0A7X0JP35"/>
<dbReference type="InterPro" id="IPR011008">
    <property type="entry name" value="Dimeric_a/b-barrel"/>
</dbReference>
<dbReference type="PANTHER" id="PTHR21017:SF17">
    <property type="entry name" value="PROTEIN NIPSNAP"/>
    <property type="match status" value="1"/>
</dbReference>